<protein>
    <submittedName>
        <fullName evidence="2">Transmembrane efflux protein</fullName>
    </submittedName>
</protein>
<keyword evidence="1 2" id="KW-0812">Transmembrane</keyword>
<keyword evidence="1" id="KW-1133">Transmembrane helix</keyword>
<accession>D7C9W4</accession>
<feature type="transmembrane region" description="Helical" evidence="1">
    <location>
        <begin position="18"/>
        <end position="37"/>
    </location>
</feature>
<gene>
    <name evidence="2" type="ordered locus">SBI_01171</name>
</gene>
<name>D7C9W4_STRBB</name>
<dbReference type="PATRIC" id="fig|749414.3.peg.1200"/>
<dbReference type="HOGENOM" id="CLU_3048283_0_0_11"/>
<reference evidence="2 3" key="1">
    <citation type="journal article" date="2010" name="J. Bacteriol.">
        <title>Genome sequence of the milbemycin-producing bacterium Streptomyces bingchenggensis.</title>
        <authorList>
            <person name="Wang X.J."/>
            <person name="Yan Y.J."/>
            <person name="Zhang B."/>
            <person name="An J."/>
            <person name="Wang J.J."/>
            <person name="Tian J."/>
            <person name="Jiang L."/>
            <person name="Chen Y.H."/>
            <person name="Huang S.X."/>
            <person name="Yin M."/>
            <person name="Zhang J."/>
            <person name="Gao A.L."/>
            <person name="Liu C.X."/>
            <person name="Zhu Z.X."/>
            <person name="Xiang W.S."/>
        </authorList>
    </citation>
    <scope>NUCLEOTIDE SEQUENCE [LARGE SCALE GENOMIC DNA]</scope>
    <source>
        <strain evidence="2 3">BCW-1</strain>
    </source>
</reference>
<dbReference type="Proteomes" id="UP000000377">
    <property type="component" value="Chromosome"/>
</dbReference>
<dbReference type="KEGG" id="sbh:SBI_01171"/>
<evidence type="ECO:0000313" key="2">
    <source>
        <dbReference type="EMBL" id="ADI04292.1"/>
    </source>
</evidence>
<dbReference type="AlphaFoldDB" id="D7C9W4"/>
<evidence type="ECO:0000256" key="1">
    <source>
        <dbReference type="SAM" id="Phobius"/>
    </source>
</evidence>
<keyword evidence="3" id="KW-1185">Reference proteome</keyword>
<keyword evidence="1" id="KW-0472">Membrane</keyword>
<organism evidence="2 3">
    <name type="scientific">Streptomyces bingchenggensis (strain BCW-1)</name>
    <dbReference type="NCBI Taxonomy" id="749414"/>
    <lineage>
        <taxon>Bacteria</taxon>
        <taxon>Bacillati</taxon>
        <taxon>Actinomycetota</taxon>
        <taxon>Actinomycetes</taxon>
        <taxon>Kitasatosporales</taxon>
        <taxon>Streptomycetaceae</taxon>
        <taxon>Streptomyces</taxon>
    </lineage>
</organism>
<proteinExistence type="predicted"/>
<dbReference type="EMBL" id="CP002047">
    <property type="protein sequence ID" value="ADI04292.1"/>
    <property type="molecule type" value="Genomic_DNA"/>
</dbReference>
<evidence type="ECO:0000313" key="3">
    <source>
        <dbReference type="Proteomes" id="UP000000377"/>
    </source>
</evidence>
<sequence length="54" mass="5768">MTSELVQAQATIESYTTAFWWSAGLFAVGAVIALALFRRGVPAWDADAAPVAHM</sequence>